<protein>
    <submittedName>
        <fullName evidence="6">TetR/AcrR family transcriptional regulator</fullName>
    </submittedName>
</protein>
<dbReference type="PROSITE" id="PS50977">
    <property type="entry name" value="HTH_TETR_2"/>
    <property type="match status" value="1"/>
</dbReference>
<evidence type="ECO:0000256" key="2">
    <source>
        <dbReference type="ARBA" id="ARBA00023125"/>
    </source>
</evidence>
<dbReference type="SUPFAM" id="SSF46689">
    <property type="entry name" value="Homeodomain-like"/>
    <property type="match status" value="1"/>
</dbReference>
<feature type="DNA-binding region" description="H-T-H motif" evidence="4">
    <location>
        <begin position="29"/>
        <end position="48"/>
    </location>
</feature>
<evidence type="ECO:0000256" key="1">
    <source>
        <dbReference type="ARBA" id="ARBA00023015"/>
    </source>
</evidence>
<evidence type="ECO:0000313" key="6">
    <source>
        <dbReference type="EMBL" id="MFC5396804.1"/>
    </source>
</evidence>
<dbReference type="InterPro" id="IPR050109">
    <property type="entry name" value="HTH-type_TetR-like_transc_reg"/>
</dbReference>
<dbReference type="PRINTS" id="PR00455">
    <property type="entry name" value="HTHTETR"/>
</dbReference>
<organism evidence="6 7">
    <name type="scientific">Bosea vestrisii</name>
    <dbReference type="NCBI Taxonomy" id="151416"/>
    <lineage>
        <taxon>Bacteria</taxon>
        <taxon>Pseudomonadati</taxon>
        <taxon>Pseudomonadota</taxon>
        <taxon>Alphaproteobacteria</taxon>
        <taxon>Hyphomicrobiales</taxon>
        <taxon>Boseaceae</taxon>
        <taxon>Bosea</taxon>
    </lineage>
</organism>
<gene>
    <name evidence="6" type="ORF">ACFPPC_29570</name>
</gene>
<name>A0ABW0HLH2_9HYPH</name>
<dbReference type="PANTHER" id="PTHR30055:SF234">
    <property type="entry name" value="HTH-TYPE TRANSCRIPTIONAL REGULATOR BETI"/>
    <property type="match status" value="1"/>
</dbReference>
<accession>A0ABW0HLH2</accession>
<dbReference type="Pfam" id="PF00440">
    <property type="entry name" value="TetR_N"/>
    <property type="match status" value="1"/>
</dbReference>
<keyword evidence="1" id="KW-0805">Transcription regulation</keyword>
<keyword evidence="3" id="KW-0804">Transcription</keyword>
<comment type="caution">
    <text evidence="6">The sequence shown here is derived from an EMBL/GenBank/DDBJ whole genome shotgun (WGS) entry which is preliminary data.</text>
</comment>
<evidence type="ECO:0000256" key="3">
    <source>
        <dbReference type="ARBA" id="ARBA00023163"/>
    </source>
</evidence>
<dbReference type="PANTHER" id="PTHR30055">
    <property type="entry name" value="HTH-TYPE TRANSCRIPTIONAL REGULATOR RUTR"/>
    <property type="match status" value="1"/>
</dbReference>
<feature type="domain" description="HTH tetR-type" evidence="5">
    <location>
        <begin position="6"/>
        <end position="66"/>
    </location>
</feature>
<evidence type="ECO:0000313" key="7">
    <source>
        <dbReference type="Proteomes" id="UP001596104"/>
    </source>
</evidence>
<dbReference type="EMBL" id="JBHSLV010000078">
    <property type="protein sequence ID" value="MFC5396804.1"/>
    <property type="molecule type" value="Genomic_DNA"/>
</dbReference>
<dbReference type="Gene3D" id="1.10.357.10">
    <property type="entry name" value="Tetracycline Repressor, domain 2"/>
    <property type="match status" value="1"/>
</dbReference>
<dbReference type="Proteomes" id="UP001596104">
    <property type="component" value="Unassembled WGS sequence"/>
</dbReference>
<keyword evidence="7" id="KW-1185">Reference proteome</keyword>
<dbReference type="InterPro" id="IPR001647">
    <property type="entry name" value="HTH_TetR"/>
</dbReference>
<dbReference type="InterPro" id="IPR009057">
    <property type="entry name" value="Homeodomain-like_sf"/>
</dbReference>
<evidence type="ECO:0000259" key="5">
    <source>
        <dbReference type="PROSITE" id="PS50977"/>
    </source>
</evidence>
<evidence type="ECO:0000256" key="4">
    <source>
        <dbReference type="PROSITE-ProRule" id="PRU00335"/>
    </source>
</evidence>
<proteinExistence type="predicted"/>
<reference evidence="7" key="1">
    <citation type="journal article" date="2019" name="Int. J. Syst. Evol. Microbiol.">
        <title>The Global Catalogue of Microorganisms (GCM) 10K type strain sequencing project: providing services to taxonomists for standard genome sequencing and annotation.</title>
        <authorList>
            <consortium name="The Broad Institute Genomics Platform"/>
            <consortium name="The Broad Institute Genome Sequencing Center for Infectious Disease"/>
            <person name="Wu L."/>
            <person name="Ma J."/>
        </authorList>
    </citation>
    <scope>NUCLEOTIDE SEQUENCE [LARGE SCALE GENOMIC DNA]</scope>
    <source>
        <strain evidence="7">CGMCC 1.16326</strain>
    </source>
</reference>
<dbReference type="RefSeq" id="WP_377013526.1">
    <property type="nucleotide sequence ID" value="NZ_JBHSLV010000078.1"/>
</dbReference>
<keyword evidence="2 4" id="KW-0238">DNA-binding</keyword>
<sequence length="203" mass="21878">MPRLAKYDEGQILGAAAKLVAANGPGAATMTAIGAALGAPNGSIYHRFRSRDELLGRLWLSKARAFQDSWAAGLTQAEPLAAGLEAALSMPRVVRADIEGARIMLLHRREDFLSDAWPQEMKAEAERLGRQVKDTLSEMTRRLFGRDTTSARRATAFATIDIPVSAVRRFVSEGGAPPAQIDEMIACAYRAVIEQERGAANGA</sequence>